<reference evidence="3" key="2">
    <citation type="submission" date="2021-04" db="EMBL/GenBank/DDBJ databases">
        <authorList>
            <person name="Gilroy R."/>
        </authorList>
    </citation>
    <scope>NUCLEOTIDE SEQUENCE</scope>
    <source>
        <strain evidence="3">1719</strain>
    </source>
</reference>
<evidence type="ECO:0000313" key="3">
    <source>
        <dbReference type="EMBL" id="HIX55589.1"/>
    </source>
</evidence>
<evidence type="ECO:0000259" key="2">
    <source>
        <dbReference type="Pfam" id="PF10022"/>
    </source>
</evidence>
<gene>
    <name evidence="3" type="ORF">H9853_11265</name>
</gene>
<name>A0A9D1WAE4_9SPHI</name>
<sequence length="408" mass="46817">MRMYLKVLPFLVCLLLSTKLSWSQEKDASRRFWLVEMDKMVSPVLFNLANDKLKENMPKRIPSISDSPEFRIQVQYLEVIGRVFSGIAPWLDLDEGDDYELELREKYRNWVIDGLVNAMDSTANDFLRFDIGNQQLVDASFLALGLLRSNWIWDNLPDETKGHLIDAFKTTRKYTPYFSNWLLFSAVIETFLADKGESWDQMRVNMTINQFEQWYVGDGIYKDGVYFAYDYYNSFVIHPYLTAIIDGLEGKVADHMLHAESIKKRNARYAVILERLIMADGTYPASGRSIIYRGAAFHHLANMAFLNRLPEELPPSSVREALTAVISKTLEPEGTYYKDGWLSIGLHGNQPNLGDSYNNQGSPYLAATIFLPLGLSPSNPFWSNPAEPWSNKRIWSGDREVVKDSGIR</sequence>
<feature type="chain" id="PRO_5038402998" evidence="1">
    <location>
        <begin position="24"/>
        <end position="408"/>
    </location>
</feature>
<dbReference type="InterPro" id="IPR049349">
    <property type="entry name" value="DUF2264_N"/>
</dbReference>
<dbReference type="InterPro" id="IPR016624">
    <property type="entry name" value="UCP014753"/>
</dbReference>
<protein>
    <submittedName>
        <fullName evidence="3">DUF2264 domain-containing protein</fullName>
    </submittedName>
</protein>
<evidence type="ECO:0000256" key="1">
    <source>
        <dbReference type="SAM" id="SignalP"/>
    </source>
</evidence>
<accession>A0A9D1WAE4</accession>
<dbReference type="PANTHER" id="PTHR35339:SF3">
    <property type="entry name" value="DUF2264 DOMAIN-CONTAINING PROTEIN"/>
    <property type="match status" value="1"/>
</dbReference>
<dbReference type="Pfam" id="PF10022">
    <property type="entry name" value="DUF2264"/>
    <property type="match status" value="1"/>
</dbReference>
<dbReference type="PANTHER" id="PTHR35339">
    <property type="entry name" value="LINALOOL DEHYDRATASE_ISOMERASE DOMAIN-CONTAINING PROTEIN"/>
    <property type="match status" value="1"/>
</dbReference>
<feature type="signal peptide" evidence="1">
    <location>
        <begin position="1"/>
        <end position="23"/>
    </location>
</feature>
<proteinExistence type="predicted"/>
<dbReference type="AlphaFoldDB" id="A0A9D1WAE4"/>
<reference evidence="3" key="1">
    <citation type="journal article" date="2021" name="PeerJ">
        <title>Extensive microbial diversity within the chicken gut microbiome revealed by metagenomics and culture.</title>
        <authorList>
            <person name="Gilroy R."/>
            <person name="Ravi A."/>
            <person name="Getino M."/>
            <person name="Pursley I."/>
            <person name="Horton D.L."/>
            <person name="Alikhan N.F."/>
            <person name="Baker D."/>
            <person name="Gharbi K."/>
            <person name="Hall N."/>
            <person name="Watson M."/>
            <person name="Adriaenssens E.M."/>
            <person name="Foster-Nyarko E."/>
            <person name="Jarju S."/>
            <person name="Secka A."/>
            <person name="Antonio M."/>
            <person name="Oren A."/>
            <person name="Chaudhuri R.R."/>
            <person name="La Ragione R."/>
            <person name="Hildebrand F."/>
            <person name="Pallen M.J."/>
        </authorList>
    </citation>
    <scope>NUCLEOTIDE SEQUENCE</scope>
    <source>
        <strain evidence="3">1719</strain>
    </source>
</reference>
<dbReference type="PIRSF" id="PIRSF014753">
    <property type="entry name" value="UCP014753"/>
    <property type="match status" value="1"/>
</dbReference>
<organism evidence="3 4">
    <name type="scientific">Candidatus Sphingobacterium stercoripullorum</name>
    <dbReference type="NCBI Taxonomy" id="2838759"/>
    <lineage>
        <taxon>Bacteria</taxon>
        <taxon>Pseudomonadati</taxon>
        <taxon>Bacteroidota</taxon>
        <taxon>Sphingobacteriia</taxon>
        <taxon>Sphingobacteriales</taxon>
        <taxon>Sphingobacteriaceae</taxon>
        <taxon>Sphingobacterium</taxon>
    </lineage>
</organism>
<evidence type="ECO:0000313" key="4">
    <source>
        <dbReference type="Proteomes" id="UP000824156"/>
    </source>
</evidence>
<keyword evidence="1" id="KW-0732">Signal</keyword>
<comment type="caution">
    <text evidence="3">The sequence shown here is derived from an EMBL/GenBank/DDBJ whole genome shotgun (WGS) entry which is preliminary data.</text>
</comment>
<dbReference type="EMBL" id="DXEZ01000318">
    <property type="protein sequence ID" value="HIX55589.1"/>
    <property type="molecule type" value="Genomic_DNA"/>
</dbReference>
<feature type="domain" description="DUF2264" evidence="2">
    <location>
        <begin position="30"/>
        <end position="389"/>
    </location>
</feature>
<dbReference type="Proteomes" id="UP000824156">
    <property type="component" value="Unassembled WGS sequence"/>
</dbReference>